<evidence type="ECO:0000256" key="7">
    <source>
        <dbReference type="ARBA" id="ARBA00022723"/>
    </source>
</evidence>
<keyword evidence="9" id="KW-0786">Thiamine pyrophosphate</keyword>
<comment type="cofactor">
    <cofactor evidence="2">
        <name>thiamine diphosphate</name>
        <dbReference type="ChEBI" id="CHEBI:58937"/>
    </cofactor>
</comment>
<dbReference type="SUPFAM" id="SSF52922">
    <property type="entry name" value="TK C-terminal domain-like"/>
    <property type="match status" value="1"/>
</dbReference>
<dbReference type="InterPro" id="IPR005478">
    <property type="entry name" value="Transketolase_bac-like"/>
</dbReference>
<dbReference type="PANTHER" id="PTHR43522">
    <property type="entry name" value="TRANSKETOLASE"/>
    <property type="match status" value="1"/>
</dbReference>
<dbReference type="InterPro" id="IPR005474">
    <property type="entry name" value="Transketolase_N"/>
</dbReference>
<dbReference type="FunFam" id="3.40.50.920:FF:000003">
    <property type="entry name" value="Transketolase"/>
    <property type="match status" value="1"/>
</dbReference>
<protein>
    <recommendedName>
        <fullName evidence="5">transketolase</fullName>
        <ecNumber evidence="5">2.2.1.1</ecNumber>
    </recommendedName>
</protein>
<evidence type="ECO:0000256" key="8">
    <source>
        <dbReference type="ARBA" id="ARBA00022842"/>
    </source>
</evidence>
<dbReference type="CDD" id="cd07033">
    <property type="entry name" value="TPP_PYR_DXS_TK_like"/>
    <property type="match status" value="1"/>
</dbReference>
<evidence type="ECO:0000256" key="2">
    <source>
        <dbReference type="ARBA" id="ARBA00001964"/>
    </source>
</evidence>
<gene>
    <name evidence="12" type="ORF">METZ01_LOCUS36133</name>
</gene>
<proteinExistence type="inferred from homology"/>
<evidence type="ECO:0000313" key="12">
    <source>
        <dbReference type="EMBL" id="SUZ83279.1"/>
    </source>
</evidence>
<dbReference type="PROSITE" id="PS00802">
    <property type="entry name" value="TRANSKETOLASE_2"/>
    <property type="match status" value="1"/>
</dbReference>
<dbReference type="AlphaFoldDB" id="A0A381QXE9"/>
<dbReference type="Pfam" id="PF00456">
    <property type="entry name" value="Transketolase_N"/>
    <property type="match status" value="1"/>
</dbReference>
<evidence type="ECO:0000256" key="6">
    <source>
        <dbReference type="ARBA" id="ARBA00022679"/>
    </source>
</evidence>
<dbReference type="FunFam" id="3.40.50.970:FF:000003">
    <property type="entry name" value="Transketolase"/>
    <property type="match status" value="1"/>
</dbReference>
<dbReference type="InterPro" id="IPR055152">
    <property type="entry name" value="Transketolase-like_C_2"/>
</dbReference>
<dbReference type="InterPro" id="IPR005475">
    <property type="entry name" value="Transketolase-like_Pyr-bd"/>
</dbReference>
<dbReference type="GO" id="GO:0046872">
    <property type="term" value="F:metal ion binding"/>
    <property type="evidence" value="ECO:0007669"/>
    <property type="project" value="UniProtKB-KW"/>
</dbReference>
<dbReference type="EMBL" id="UINC01001543">
    <property type="protein sequence ID" value="SUZ83279.1"/>
    <property type="molecule type" value="Genomic_DNA"/>
</dbReference>
<comment type="subunit">
    <text evidence="4">Homodimer.</text>
</comment>
<dbReference type="PANTHER" id="PTHR43522:SF2">
    <property type="entry name" value="TRANSKETOLASE 1-RELATED"/>
    <property type="match status" value="1"/>
</dbReference>
<dbReference type="InterPro" id="IPR033247">
    <property type="entry name" value="Transketolase_fam"/>
</dbReference>
<evidence type="ECO:0000256" key="9">
    <source>
        <dbReference type="ARBA" id="ARBA00023052"/>
    </source>
</evidence>
<feature type="domain" description="Transketolase-like pyrimidine-binding" evidence="11">
    <location>
        <begin position="357"/>
        <end position="527"/>
    </location>
</feature>
<evidence type="ECO:0000256" key="1">
    <source>
        <dbReference type="ARBA" id="ARBA00001946"/>
    </source>
</evidence>
<keyword evidence="7" id="KW-0479">Metal-binding</keyword>
<dbReference type="NCBIfam" id="TIGR00232">
    <property type="entry name" value="tktlase_bact"/>
    <property type="match status" value="1"/>
</dbReference>
<evidence type="ECO:0000259" key="11">
    <source>
        <dbReference type="SMART" id="SM00861"/>
    </source>
</evidence>
<comment type="catalytic activity">
    <reaction evidence="10">
        <text>D-sedoheptulose 7-phosphate + D-glyceraldehyde 3-phosphate = aldehydo-D-ribose 5-phosphate + D-xylulose 5-phosphate</text>
        <dbReference type="Rhea" id="RHEA:10508"/>
        <dbReference type="ChEBI" id="CHEBI:57483"/>
        <dbReference type="ChEBI" id="CHEBI:57737"/>
        <dbReference type="ChEBI" id="CHEBI:58273"/>
        <dbReference type="ChEBI" id="CHEBI:59776"/>
        <dbReference type="EC" id="2.2.1.1"/>
    </reaction>
</comment>
<dbReference type="EC" id="2.2.1.1" evidence="5"/>
<dbReference type="Gene3D" id="3.40.50.970">
    <property type="match status" value="2"/>
</dbReference>
<evidence type="ECO:0000256" key="4">
    <source>
        <dbReference type="ARBA" id="ARBA00011738"/>
    </source>
</evidence>
<keyword evidence="6" id="KW-0808">Transferase</keyword>
<sequence length="667" mass="69682">MTDAEPTGSGFDGDVEALAIDVIRGLAMDAPHAARSGHQGTAMALAPLAHVLWTRILTYDAADPSWPDRDRFILSAGHASILLYSMLHLTGHGLTLDDLRDFRQWGSATPGHPEAGHTAGVEVTTGPLGQGLANAVGMAIAERNLRARFGSGLTDHHTFAICGDGDLAEGISHEAASLAGHQGLGRLVAVYDDNHVTIDGPAELALSDDAPARFRAYGWHVVDLGEAAEDLDAIEGGIRSAMAVGDRPSLVVLRTHIGHPSPDVDNPAAHGYSLTADGIAETKRRMGLPEDESFWVPDRVLEQYRSAGRRGASARTAWEGRLAAFDGDRAAWDAAQAGGGVDGWADRLPTWDAGGAVATRKASNACLQALLDVVPGLMGGGADLTGNTGTTIRDHGVQGPDCPEGRQLYFGVREHAMGAISNGMALHGGMRPVNGTFLVFSDYMRGAVRLAALSSARTVFVWSHDSVGVGEDGPTHQPVEHVAALRAIPGIEVFRPADANETAAVWRHIVESHGPVALLLTRQDVPVLEGTTDHAAVASGAYVLADSDGVPEVVLIGTGSEVSVALDAAATLTAAGRAVRVVSMPCMELFAEQADDYRCSVLPDGVPTLSVEAGVTFGWARWADRSVGIDRFGASAPGERAMAELGITPDAVVTAAESLLDRPGGLR</sequence>
<dbReference type="FunFam" id="3.40.50.970:FF:000004">
    <property type="entry name" value="Transketolase"/>
    <property type="match status" value="1"/>
</dbReference>
<dbReference type="Pfam" id="PF02779">
    <property type="entry name" value="Transket_pyr"/>
    <property type="match status" value="1"/>
</dbReference>
<evidence type="ECO:0000256" key="10">
    <source>
        <dbReference type="ARBA" id="ARBA00049473"/>
    </source>
</evidence>
<dbReference type="InterPro" id="IPR009014">
    <property type="entry name" value="Transketo_C/PFOR_II"/>
</dbReference>
<dbReference type="InterPro" id="IPR029061">
    <property type="entry name" value="THDP-binding"/>
</dbReference>
<dbReference type="SUPFAM" id="SSF52518">
    <property type="entry name" value="Thiamin diphosphate-binding fold (THDP-binding)"/>
    <property type="match status" value="2"/>
</dbReference>
<comment type="cofactor">
    <cofactor evidence="1">
        <name>Mg(2+)</name>
        <dbReference type="ChEBI" id="CHEBI:18420"/>
    </cofactor>
</comment>
<dbReference type="GO" id="GO:0005829">
    <property type="term" value="C:cytosol"/>
    <property type="evidence" value="ECO:0007669"/>
    <property type="project" value="TreeGrafter"/>
</dbReference>
<dbReference type="Gene3D" id="3.40.50.920">
    <property type="match status" value="1"/>
</dbReference>
<dbReference type="InterPro" id="IPR020826">
    <property type="entry name" value="Transketolase_BS"/>
</dbReference>
<keyword evidence="8" id="KW-0460">Magnesium</keyword>
<name>A0A381QXE9_9ZZZZ</name>
<reference evidence="12" key="1">
    <citation type="submission" date="2018-05" db="EMBL/GenBank/DDBJ databases">
        <authorList>
            <person name="Lanie J.A."/>
            <person name="Ng W.-L."/>
            <person name="Kazmierczak K.M."/>
            <person name="Andrzejewski T.M."/>
            <person name="Davidsen T.M."/>
            <person name="Wayne K.J."/>
            <person name="Tettelin H."/>
            <person name="Glass J.I."/>
            <person name="Rusch D."/>
            <person name="Podicherti R."/>
            <person name="Tsui H.-C.T."/>
            <person name="Winkler M.E."/>
        </authorList>
    </citation>
    <scope>NUCLEOTIDE SEQUENCE</scope>
</reference>
<accession>A0A381QXE9</accession>
<evidence type="ECO:0000256" key="5">
    <source>
        <dbReference type="ARBA" id="ARBA00013152"/>
    </source>
</evidence>
<organism evidence="12">
    <name type="scientific">marine metagenome</name>
    <dbReference type="NCBI Taxonomy" id="408172"/>
    <lineage>
        <taxon>unclassified sequences</taxon>
        <taxon>metagenomes</taxon>
        <taxon>ecological metagenomes</taxon>
    </lineage>
</organism>
<comment type="similarity">
    <text evidence="3">Belongs to the transketolase family.</text>
</comment>
<dbReference type="CDD" id="cd02012">
    <property type="entry name" value="TPP_TK"/>
    <property type="match status" value="1"/>
</dbReference>
<evidence type="ECO:0000256" key="3">
    <source>
        <dbReference type="ARBA" id="ARBA00007131"/>
    </source>
</evidence>
<dbReference type="Pfam" id="PF22613">
    <property type="entry name" value="Transketolase_C_1"/>
    <property type="match status" value="1"/>
</dbReference>
<dbReference type="GO" id="GO:0006098">
    <property type="term" value="P:pentose-phosphate shunt"/>
    <property type="evidence" value="ECO:0007669"/>
    <property type="project" value="TreeGrafter"/>
</dbReference>
<dbReference type="GO" id="GO:0004802">
    <property type="term" value="F:transketolase activity"/>
    <property type="evidence" value="ECO:0007669"/>
    <property type="project" value="UniProtKB-EC"/>
</dbReference>
<dbReference type="SMART" id="SM00861">
    <property type="entry name" value="Transket_pyr"/>
    <property type="match status" value="1"/>
</dbReference>